<reference evidence="6" key="1">
    <citation type="submission" date="2019-08" db="EMBL/GenBank/DDBJ databases">
        <title>The improved chromosome-level genome for the pearl oyster Pinctada fucata martensii using PacBio sequencing and Hi-C.</title>
        <authorList>
            <person name="Zheng Z."/>
        </authorList>
    </citation>
    <scope>NUCLEOTIDE SEQUENCE</scope>
    <source>
        <strain evidence="6">ZZ-2019</strain>
        <tissue evidence="6">Adductor muscle</tissue>
    </source>
</reference>
<dbReference type="EMBL" id="VSWD01000007">
    <property type="protein sequence ID" value="KAK3098726.1"/>
    <property type="molecule type" value="Genomic_DNA"/>
</dbReference>
<keyword evidence="3" id="KW-0862">Zinc</keyword>
<evidence type="ECO:0000259" key="5">
    <source>
        <dbReference type="PROSITE" id="PS50089"/>
    </source>
</evidence>
<dbReference type="Gene3D" id="1.10.1170.10">
    <property type="entry name" value="Inhibitor Of Apoptosis Protein (2mihbC-IAP-1), Chain A"/>
    <property type="match status" value="2"/>
</dbReference>
<dbReference type="GO" id="GO:0061630">
    <property type="term" value="F:ubiquitin protein ligase activity"/>
    <property type="evidence" value="ECO:0007669"/>
    <property type="project" value="TreeGrafter"/>
</dbReference>
<comment type="caution">
    <text evidence="6">The sequence shown here is derived from an EMBL/GenBank/DDBJ whole genome shotgun (WGS) entry which is preliminary data.</text>
</comment>
<dbReference type="CDD" id="cd00022">
    <property type="entry name" value="BIR"/>
    <property type="match status" value="2"/>
</dbReference>
<evidence type="ECO:0000256" key="2">
    <source>
        <dbReference type="ARBA" id="ARBA00022771"/>
    </source>
</evidence>
<dbReference type="PROSITE" id="PS50143">
    <property type="entry name" value="BIR_REPEAT_2"/>
    <property type="match status" value="2"/>
</dbReference>
<dbReference type="InterPro" id="IPR001370">
    <property type="entry name" value="BIR_rpt"/>
</dbReference>
<proteinExistence type="inferred from homology"/>
<dbReference type="GO" id="GO:0005634">
    <property type="term" value="C:nucleus"/>
    <property type="evidence" value="ECO:0007669"/>
    <property type="project" value="TreeGrafter"/>
</dbReference>
<keyword evidence="7" id="KW-1185">Reference proteome</keyword>
<dbReference type="PROSITE" id="PS01282">
    <property type="entry name" value="BIR_REPEAT_1"/>
    <property type="match status" value="1"/>
</dbReference>
<dbReference type="InterPro" id="IPR050784">
    <property type="entry name" value="IAP"/>
</dbReference>
<sequence>MVILDKKLEDIVDGKTSNKADCSDDNNEDSFNYYRAESYRLETFQNWPKQSIVTKEDLARHGFYYLKSGDRVKCAFCNVVLRDWAPGDNVETEHKRHSKRCPLVLQGLWGAQNIPYDRTPSTEEPAYPQYADYNARLKTYEKYWPKSMKQRPRDLAAAGFFYLEKGDAVRCFQCAGLLRNWEPNDIPWEEHKRFFPRCTFLQQNNISPRRGSVHHELVRRQVSREYDPELVKKFEEYRVAKKCLDEVDARAQETEAKSCKTCVKCSKSSQDHHTMIPCNCICCEKCVEHIIRCPSCNAKIRAALSIKKGTPRVASANSTEHTNANAKRQLNFNGPSCHGLDE</sequence>
<evidence type="ECO:0000313" key="7">
    <source>
        <dbReference type="Proteomes" id="UP001186944"/>
    </source>
</evidence>
<dbReference type="Pfam" id="PF00653">
    <property type="entry name" value="BIR"/>
    <property type="match status" value="2"/>
</dbReference>
<dbReference type="GO" id="GO:0008270">
    <property type="term" value="F:zinc ion binding"/>
    <property type="evidence" value="ECO:0007669"/>
    <property type="project" value="UniProtKB-KW"/>
</dbReference>
<dbReference type="Proteomes" id="UP001186944">
    <property type="component" value="Unassembled WGS sequence"/>
</dbReference>
<keyword evidence="2 4" id="KW-0863">Zinc-finger</keyword>
<dbReference type="AlphaFoldDB" id="A0AA88Y6H8"/>
<evidence type="ECO:0000313" key="6">
    <source>
        <dbReference type="EMBL" id="KAK3098726.1"/>
    </source>
</evidence>
<organism evidence="6 7">
    <name type="scientific">Pinctada imbricata</name>
    <name type="common">Atlantic pearl-oyster</name>
    <name type="synonym">Pinctada martensii</name>
    <dbReference type="NCBI Taxonomy" id="66713"/>
    <lineage>
        <taxon>Eukaryota</taxon>
        <taxon>Metazoa</taxon>
        <taxon>Spiralia</taxon>
        <taxon>Lophotrochozoa</taxon>
        <taxon>Mollusca</taxon>
        <taxon>Bivalvia</taxon>
        <taxon>Autobranchia</taxon>
        <taxon>Pteriomorphia</taxon>
        <taxon>Pterioida</taxon>
        <taxon>Pterioidea</taxon>
        <taxon>Pteriidae</taxon>
        <taxon>Pinctada</taxon>
    </lineage>
</organism>
<dbReference type="GO" id="GO:0043066">
    <property type="term" value="P:negative regulation of apoptotic process"/>
    <property type="evidence" value="ECO:0007669"/>
    <property type="project" value="TreeGrafter"/>
</dbReference>
<comment type="similarity">
    <text evidence="1">Belongs to the IAP family.</text>
</comment>
<feature type="domain" description="RING-type" evidence="5">
    <location>
        <begin position="259"/>
        <end position="297"/>
    </location>
</feature>
<dbReference type="GO" id="GO:0043027">
    <property type="term" value="F:cysteine-type endopeptidase inhibitor activity involved in apoptotic process"/>
    <property type="evidence" value="ECO:0007669"/>
    <property type="project" value="TreeGrafter"/>
</dbReference>
<protein>
    <recommendedName>
        <fullName evidence="5">RING-type domain-containing protein</fullName>
    </recommendedName>
</protein>
<gene>
    <name evidence="6" type="ORF">FSP39_022408</name>
</gene>
<dbReference type="PANTHER" id="PTHR10044:SF139">
    <property type="entry name" value="DEATH-ASSOCIATED INHIBITOR OF APOPTOSIS 2"/>
    <property type="match status" value="1"/>
</dbReference>
<dbReference type="GO" id="GO:0031398">
    <property type="term" value="P:positive regulation of protein ubiquitination"/>
    <property type="evidence" value="ECO:0007669"/>
    <property type="project" value="TreeGrafter"/>
</dbReference>
<dbReference type="GO" id="GO:0051726">
    <property type="term" value="P:regulation of cell cycle"/>
    <property type="evidence" value="ECO:0007669"/>
    <property type="project" value="TreeGrafter"/>
</dbReference>
<dbReference type="PROSITE" id="PS50089">
    <property type="entry name" value="ZF_RING_2"/>
    <property type="match status" value="1"/>
</dbReference>
<evidence type="ECO:0000256" key="3">
    <source>
        <dbReference type="ARBA" id="ARBA00022833"/>
    </source>
</evidence>
<keyword evidence="2 4" id="KW-0479">Metal-binding</keyword>
<name>A0AA88Y6H8_PINIB</name>
<dbReference type="SMART" id="SM00238">
    <property type="entry name" value="BIR"/>
    <property type="match status" value="2"/>
</dbReference>
<dbReference type="SUPFAM" id="SSF57924">
    <property type="entry name" value="Inhibitor of apoptosis (IAP) repeat"/>
    <property type="match status" value="2"/>
</dbReference>
<dbReference type="InterPro" id="IPR001841">
    <property type="entry name" value="Znf_RING"/>
</dbReference>
<dbReference type="PANTHER" id="PTHR10044">
    <property type="entry name" value="INHIBITOR OF APOPTOSIS"/>
    <property type="match status" value="1"/>
</dbReference>
<dbReference type="GO" id="GO:0005737">
    <property type="term" value="C:cytoplasm"/>
    <property type="evidence" value="ECO:0007669"/>
    <property type="project" value="TreeGrafter"/>
</dbReference>
<evidence type="ECO:0000256" key="4">
    <source>
        <dbReference type="PROSITE-ProRule" id="PRU00175"/>
    </source>
</evidence>
<evidence type="ECO:0000256" key="1">
    <source>
        <dbReference type="ARBA" id="ARBA00006672"/>
    </source>
</evidence>
<accession>A0AA88Y6H8</accession>